<reference evidence="1" key="1">
    <citation type="submission" date="2014-09" db="EMBL/GenBank/DDBJ databases">
        <authorList>
            <person name="Magalhaes I.L.F."/>
            <person name="Oliveira U."/>
            <person name="Santos F.R."/>
            <person name="Vidigal T.H.D.A."/>
            <person name="Brescovit A.D."/>
            <person name="Santos A.J."/>
        </authorList>
    </citation>
    <scope>NUCLEOTIDE SEQUENCE</scope>
    <source>
        <tissue evidence="1">Shoot tissue taken approximately 20 cm above the soil surface</tissue>
    </source>
</reference>
<name>A0A0A9BES3_ARUDO</name>
<organism evidence="1">
    <name type="scientific">Arundo donax</name>
    <name type="common">Giant reed</name>
    <name type="synonym">Donax arundinaceus</name>
    <dbReference type="NCBI Taxonomy" id="35708"/>
    <lineage>
        <taxon>Eukaryota</taxon>
        <taxon>Viridiplantae</taxon>
        <taxon>Streptophyta</taxon>
        <taxon>Embryophyta</taxon>
        <taxon>Tracheophyta</taxon>
        <taxon>Spermatophyta</taxon>
        <taxon>Magnoliopsida</taxon>
        <taxon>Liliopsida</taxon>
        <taxon>Poales</taxon>
        <taxon>Poaceae</taxon>
        <taxon>PACMAD clade</taxon>
        <taxon>Arundinoideae</taxon>
        <taxon>Arundineae</taxon>
        <taxon>Arundo</taxon>
    </lineage>
</organism>
<accession>A0A0A9BES3</accession>
<dbReference type="AlphaFoldDB" id="A0A0A9BES3"/>
<proteinExistence type="predicted"/>
<evidence type="ECO:0000313" key="1">
    <source>
        <dbReference type="EMBL" id="JAD61851.1"/>
    </source>
</evidence>
<sequence length="42" mass="4276">MRGAVSASVVWILAASDRSSSSFPALHKASTIALSSGDPMGR</sequence>
<dbReference type="EMBL" id="GBRH01236044">
    <property type="protein sequence ID" value="JAD61851.1"/>
    <property type="molecule type" value="Transcribed_RNA"/>
</dbReference>
<reference evidence="1" key="2">
    <citation type="journal article" date="2015" name="Data Brief">
        <title>Shoot transcriptome of the giant reed, Arundo donax.</title>
        <authorList>
            <person name="Barrero R.A."/>
            <person name="Guerrero F.D."/>
            <person name="Moolhuijzen P."/>
            <person name="Goolsby J.A."/>
            <person name="Tidwell J."/>
            <person name="Bellgard S.E."/>
            <person name="Bellgard M.I."/>
        </authorList>
    </citation>
    <scope>NUCLEOTIDE SEQUENCE</scope>
    <source>
        <tissue evidence="1">Shoot tissue taken approximately 20 cm above the soil surface</tissue>
    </source>
</reference>
<protein>
    <submittedName>
        <fullName evidence="1">Uncharacterized protein</fullName>
    </submittedName>
</protein>